<dbReference type="AlphaFoldDB" id="A0A318RZR8"/>
<dbReference type="Proteomes" id="UP000248326">
    <property type="component" value="Unassembled WGS sequence"/>
</dbReference>
<evidence type="ECO:0000313" key="1">
    <source>
        <dbReference type="EMBL" id="PYE49438.1"/>
    </source>
</evidence>
<protein>
    <submittedName>
        <fullName evidence="1">Uncharacterized protein</fullName>
    </submittedName>
</protein>
<sequence>MVWAALPCARLAAQQDLSALFGALTRSLVSKIGSSVPERFERAGGARKPNAMALLTHASPKLFLASSARRKVSDSALSTRFLRYRMNVDSFKIGENVVVERRGRPWRRATIASFENDVITTTNGHSYDARSNIRLQVPHGVPTDRLVKATPERLAFLEVRDFLQSASSIDLSKLSLQDAVDVVTLVRSLRAKLC</sequence>
<comment type="caution">
    <text evidence="1">The sequence shown here is derived from an EMBL/GenBank/DDBJ whole genome shotgun (WGS) entry which is preliminary data.</text>
</comment>
<accession>A0A318RZR8</accession>
<name>A0A318RZR8_9DEIO</name>
<gene>
    <name evidence="1" type="ORF">DES52_12332</name>
</gene>
<dbReference type="EMBL" id="QJSX01000023">
    <property type="protein sequence ID" value="PYE49438.1"/>
    <property type="molecule type" value="Genomic_DNA"/>
</dbReference>
<organism evidence="1 2">
    <name type="scientific">Deinococcus yavapaiensis KR-236</name>
    <dbReference type="NCBI Taxonomy" id="694435"/>
    <lineage>
        <taxon>Bacteria</taxon>
        <taxon>Thermotogati</taxon>
        <taxon>Deinococcota</taxon>
        <taxon>Deinococci</taxon>
        <taxon>Deinococcales</taxon>
        <taxon>Deinococcaceae</taxon>
        <taxon>Deinococcus</taxon>
    </lineage>
</organism>
<evidence type="ECO:0000313" key="2">
    <source>
        <dbReference type="Proteomes" id="UP000248326"/>
    </source>
</evidence>
<proteinExistence type="predicted"/>
<reference evidence="1 2" key="1">
    <citation type="submission" date="2018-06" db="EMBL/GenBank/DDBJ databases">
        <title>Genomic Encyclopedia of Type Strains, Phase IV (KMG-IV): sequencing the most valuable type-strain genomes for metagenomic binning, comparative biology and taxonomic classification.</title>
        <authorList>
            <person name="Goeker M."/>
        </authorList>
    </citation>
    <scope>NUCLEOTIDE SEQUENCE [LARGE SCALE GENOMIC DNA]</scope>
    <source>
        <strain evidence="1 2">DSM 18048</strain>
    </source>
</reference>
<keyword evidence="2" id="KW-1185">Reference proteome</keyword>